<sequence length="401" mass="42608">MARETAASNRTLSRQSLCYPADQAATPRAGCSQRSQPAWKAVVPSLLRARTAVPRASGTSARASLRGGSARVPPVGAQRRRLAPSVCVRVRLADSAVRDPAVRLLGGRVGRESAGPFPRGDGSGVEGKQRSGVAGSSALRLPRVCGTAAHSHLTAAMDFGGGGAGRAAGRSRQHLDVRGRTRATMKASASFSPSPKGAGNLLNRLRARDRGLQLSPMNEEFPVDACHQRALITSLPFVHTARRYYRLNGLVSRRSARRHGARLGVGRSWCPTIGDRYIASSPEGQVFTVPSGGVARVRTRLLLGLAAPRSGGPRGVSPRDPDPAWRIPAVRIAPRTIELALPGRDCEERRLGGEPVSLDGRPRTNVHSAPRPQLRRDDPPNLSILLSGGKETNKDSLSNGE</sequence>
<feature type="region of interest" description="Disordered" evidence="1">
    <location>
        <begin position="346"/>
        <end position="401"/>
    </location>
</feature>
<name>C3Z3C8_BRAFL</name>
<organism>
    <name type="scientific">Branchiostoma floridae</name>
    <name type="common">Florida lancelet</name>
    <name type="synonym">Amphioxus</name>
    <dbReference type="NCBI Taxonomy" id="7739"/>
    <lineage>
        <taxon>Eukaryota</taxon>
        <taxon>Metazoa</taxon>
        <taxon>Chordata</taxon>
        <taxon>Cephalochordata</taxon>
        <taxon>Leptocardii</taxon>
        <taxon>Amphioxiformes</taxon>
        <taxon>Branchiostomatidae</taxon>
        <taxon>Branchiostoma</taxon>
    </lineage>
</organism>
<proteinExistence type="predicted"/>
<accession>C3Z3C8</accession>
<dbReference type="InParanoid" id="C3Z3C8"/>
<feature type="region of interest" description="Disordered" evidence="1">
    <location>
        <begin position="112"/>
        <end position="133"/>
    </location>
</feature>
<gene>
    <name evidence="2" type="ORF">BRAFLDRAFT_76460</name>
</gene>
<evidence type="ECO:0000256" key="1">
    <source>
        <dbReference type="SAM" id="MobiDB-lite"/>
    </source>
</evidence>
<protein>
    <submittedName>
        <fullName evidence="2">Uncharacterized protein</fullName>
    </submittedName>
</protein>
<reference evidence="2" key="1">
    <citation type="journal article" date="2008" name="Nature">
        <title>The amphioxus genome and the evolution of the chordate karyotype.</title>
        <authorList>
            <consortium name="US DOE Joint Genome Institute (JGI-PGF)"/>
            <person name="Putnam N.H."/>
            <person name="Butts T."/>
            <person name="Ferrier D.E.K."/>
            <person name="Furlong R.F."/>
            <person name="Hellsten U."/>
            <person name="Kawashima T."/>
            <person name="Robinson-Rechavi M."/>
            <person name="Shoguchi E."/>
            <person name="Terry A."/>
            <person name="Yu J.-K."/>
            <person name="Benito-Gutierrez E.L."/>
            <person name="Dubchak I."/>
            <person name="Garcia-Fernandez J."/>
            <person name="Gibson-Brown J.J."/>
            <person name="Grigoriev I.V."/>
            <person name="Horton A.C."/>
            <person name="de Jong P.J."/>
            <person name="Jurka J."/>
            <person name="Kapitonov V.V."/>
            <person name="Kohara Y."/>
            <person name="Kuroki Y."/>
            <person name="Lindquist E."/>
            <person name="Lucas S."/>
            <person name="Osoegawa K."/>
            <person name="Pennacchio L.A."/>
            <person name="Salamov A.A."/>
            <person name="Satou Y."/>
            <person name="Sauka-Spengler T."/>
            <person name="Schmutz J."/>
            <person name="Shin-I T."/>
            <person name="Toyoda A."/>
            <person name="Bronner-Fraser M."/>
            <person name="Fujiyama A."/>
            <person name="Holland L.Z."/>
            <person name="Holland P.W.H."/>
            <person name="Satoh N."/>
            <person name="Rokhsar D.S."/>
        </authorList>
    </citation>
    <scope>NUCLEOTIDE SEQUENCE [LARGE SCALE GENOMIC DNA]</scope>
    <source>
        <strain evidence="2">S238N-H82</strain>
        <tissue evidence="2">Testes</tissue>
    </source>
</reference>
<feature type="region of interest" description="Disordered" evidence="1">
    <location>
        <begin position="53"/>
        <end position="73"/>
    </location>
</feature>
<dbReference type="AlphaFoldDB" id="C3Z3C8"/>
<dbReference type="eggNOG" id="ENOG502S1X0">
    <property type="taxonomic scope" value="Eukaryota"/>
</dbReference>
<dbReference type="EMBL" id="GG666576">
    <property type="protein sequence ID" value="EEN52972.1"/>
    <property type="molecule type" value="Genomic_DNA"/>
</dbReference>
<evidence type="ECO:0000313" key="2">
    <source>
        <dbReference type="EMBL" id="EEN52972.1"/>
    </source>
</evidence>
<dbReference type="PANTHER" id="PTHR33626:SF2">
    <property type="match status" value="1"/>
</dbReference>
<dbReference type="PANTHER" id="PTHR33626">
    <property type="entry name" value="ZGC:158463"/>
    <property type="match status" value="1"/>
</dbReference>